<reference evidence="2" key="1">
    <citation type="journal article" date="2019" name="Int. J. Syst. Evol. Microbiol.">
        <title>The Global Catalogue of Microorganisms (GCM) 10K type strain sequencing project: providing services to taxonomists for standard genome sequencing and annotation.</title>
        <authorList>
            <consortium name="The Broad Institute Genomics Platform"/>
            <consortium name="The Broad Institute Genome Sequencing Center for Infectious Disease"/>
            <person name="Wu L."/>
            <person name="Ma J."/>
        </authorList>
    </citation>
    <scope>NUCLEOTIDE SEQUENCE [LARGE SCALE GENOMIC DNA]</scope>
    <source>
        <strain evidence="2">JCM 18053</strain>
    </source>
</reference>
<evidence type="ECO:0000313" key="1">
    <source>
        <dbReference type="EMBL" id="GAA5138254.1"/>
    </source>
</evidence>
<protein>
    <recommendedName>
        <fullName evidence="3">HEAT repeat protein</fullName>
    </recommendedName>
</protein>
<name>A0ABP9P3M8_9BACT</name>
<gene>
    <name evidence="1" type="ORF">GCM10023213_16680</name>
</gene>
<proteinExistence type="predicted"/>
<dbReference type="EMBL" id="BAABIA010000003">
    <property type="protein sequence ID" value="GAA5138254.1"/>
    <property type="molecule type" value="Genomic_DNA"/>
</dbReference>
<dbReference type="RefSeq" id="WP_345735916.1">
    <property type="nucleotide sequence ID" value="NZ_BAABIA010000003.1"/>
</dbReference>
<keyword evidence="2" id="KW-1185">Reference proteome</keyword>
<dbReference type="Proteomes" id="UP001499852">
    <property type="component" value="Unassembled WGS sequence"/>
</dbReference>
<sequence>MLLVVISGLPAESHATLLPVPKPRLLSPMPSWNPPTSVNLVDLGFMDARSKLIDLAAFLDRVQRAGQEDDFRVVALKNAIAQLSLNSPTRAQEILLSFSDPSSEPIEKATMQGAIGAFKAQG</sequence>
<accession>A0ABP9P3M8</accession>
<organism evidence="1 2">
    <name type="scientific">Prosthecobacter algae</name>
    <dbReference type="NCBI Taxonomy" id="1144682"/>
    <lineage>
        <taxon>Bacteria</taxon>
        <taxon>Pseudomonadati</taxon>
        <taxon>Verrucomicrobiota</taxon>
        <taxon>Verrucomicrobiia</taxon>
        <taxon>Verrucomicrobiales</taxon>
        <taxon>Verrucomicrobiaceae</taxon>
        <taxon>Prosthecobacter</taxon>
    </lineage>
</organism>
<evidence type="ECO:0000313" key="2">
    <source>
        <dbReference type="Proteomes" id="UP001499852"/>
    </source>
</evidence>
<evidence type="ECO:0008006" key="3">
    <source>
        <dbReference type="Google" id="ProtNLM"/>
    </source>
</evidence>
<comment type="caution">
    <text evidence="1">The sequence shown here is derived from an EMBL/GenBank/DDBJ whole genome shotgun (WGS) entry which is preliminary data.</text>
</comment>